<name>A0A6N1NYK3_9VIRU</name>
<dbReference type="EMBL" id="KY523104">
    <property type="protein sequence ID" value="QKU35122.1"/>
    <property type="molecule type" value="Genomic_DNA"/>
</dbReference>
<organism evidence="1">
    <name type="scientific">Tupanvirus soda lake</name>
    <dbReference type="NCBI Taxonomy" id="2126985"/>
    <lineage>
        <taxon>Viruses</taxon>
        <taxon>Varidnaviria</taxon>
        <taxon>Bamfordvirae</taxon>
        <taxon>Nucleocytoviricota</taxon>
        <taxon>Megaviricetes</taxon>
        <taxon>Imitervirales</taxon>
        <taxon>Mimiviridae</taxon>
        <taxon>Megamimivirinae</taxon>
        <taxon>Tupanvirus</taxon>
        <taxon>Tupanvirus salinum</taxon>
    </lineage>
</organism>
<proteinExistence type="predicted"/>
<dbReference type="GO" id="GO:0004842">
    <property type="term" value="F:ubiquitin-protein transferase activity"/>
    <property type="evidence" value="ECO:0007669"/>
    <property type="project" value="InterPro"/>
</dbReference>
<reference evidence="1" key="2">
    <citation type="journal article" date="2018" name="Nat. Commun.">
        <title>Tailed giant Tupanvirus possesses the most complete translational apparatus of the known virosphere.</title>
        <authorList>
            <person name="Abrahao J."/>
            <person name="Silva L."/>
            <person name="Silva L.S."/>
            <person name="Khalil J.Y.B."/>
            <person name="Rodrigues R."/>
            <person name="Arantes T."/>
            <person name="Assis F."/>
            <person name="Boratto P."/>
            <person name="Andrade M."/>
            <person name="Kroon E.G."/>
            <person name="Ribeiro B."/>
            <person name="Bergier I."/>
            <person name="Seligmann H."/>
            <person name="Ghigo E."/>
            <person name="Colson P."/>
            <person name="Levasseur A."/>
            <person name="Kroemer G."/>
            <person name="Raoult D."/>
            <person name="La Scola B."/>
        </authorList>
    </citation>
    <scope>NUCLEOTIDE SEQUENCE [LARGE SCALE GENOMIC DNA]</scope>
    <source>
        <strain evidence="1">Soda lake</strain>
    </source>
</reference>
<dbReference type="SUPFAM" id="SSF56204">
    <property type="entry name" value="Hect, E3 ligase catalytic domain"/>
    <property type="match status" value="1"/>
</dbReference>
<reference evidence="1" key="1">
    <citation type="submission" date="2017-01" db="EMBL/GenBank/DDBJ databases">
        <authorList>
            <person name="Assis F.L."/>
            <person name="Abrahao J.S."/>
            <person name="Silva L."/>
            <person name="Khalil J.B."/>
            <person name="Rodrigues R."/>
            <person name="Silva L.S."/>
            <person name="Arantes T."/>
            <person name="Boratto P."/>
            <person name="Andrade M."/>
            <person name="Kroon E.G."/>
            <person name="Ribeiro B."/>
            <person name="Bergier I."/>
            <person name="Seligmann H."/>
            <person name="Ghigo E."/>
            <person name="Colson P."/>
            <person name="Levasseur A."/>
            <person name="Raoult D."/>
            <person name="Scola B.L."/>
        </authorList>
    </citation>
    <scope>NUCLEOTIDE SEQUENCE</scope>
    <source>
        <strain evidence="1">Soda lake</strain>
    </source>
</reference>
<dbReference type="KEGG" id="vg:80518540"/>
<dbReference type="InterPro" id="IPR035983">
    <property type="entry name" value="Hect_E3_ubiquitin_ligase"/>
</dbReference>
<sequence length="689" mass="81293">MDIKQTFLDVAGNVYVVSSNGLLYLYEVDGNQFLPFLGLMKDIKNCFSIGDRYFVYHENTISIFNEYLHNIELSENTWITKNIDNVCYNNELNVIITLEHGDVYVNLNITDMGIVEDDEIKRISLSHILKHKNKKKEIFTIYNKYDDIKVVNNVLLTFKNNKVGIFFLRIDGISFYTTIELDKQHFDQIFEFNEYYEFFNLKNTSKYLLDTGILIHSPNIENIIYYTQRAYFWILDDHLLCLYDENEYQNIVEPLIKLLPITENTTLEISPHQFILNILLSKETPVSIICNQLVQIILINNQPYIINKTLQKILLDEELISFDTINWLYPEKIDTSLVIDIEENLPVVDQLINIIPNIYRLNNEMEYEFHKIDSDGNIISYGDGVTRDVFNCLRIEIDEILKNNLHSYNEKSTFNLGKLIYFCNRDGMETFFNIHPYFFFLLSKESDHNTLLKKFKGESFELYHKQYQMYKEDPSKLKDLDLDMDSVDQYMSYIMAETLTEEQKLSYQYIVKGFNYFASRNKYYGFIKNLPVMYYIKELISSGYFDAMLEFSMKNNSIDKKTFDSFTRTFKNIFNNLTHDEKAIFCQNVTGSQYYTGTIHIVLTYVKRELNVRQAVYDENVIIDDEDVSEPLIINDVIIDLDDTETNDNKLTYQISTCNTELIVNVNPTEENIKEIINTLTIEDRSMKN</sequence>
<accession>A0A6N1NYK3</accession>
<dbReference type="RefSeq" id="YP_010781776.1">
    <property type="nucleotide sequence ID" value="NC_075039.1"/>
</dbReference>
<dbReference type="GeneID" id="80518540"/>
<evidence type="ECO:0000313" key="1">
    <source>
        <dbReference type="EMBL" id="QKU35122.1"/>
    </source>
</evidence>
<protein>
    <submittedName>
        <fullName evidence="1">Uncharacterized protein</fullName>
    </submittedName>
</protein>